<feature type="transmembrane region" description="Helical" evidence="8">
    <location>
        <begin position="12"/>
        <end position="38"/>
    </location>
</feature>
<keyword evidence="2" id="KW-1003">Cell membrane</keyword>
<comment type="caution">
    <text evidence="10">The sequence shown here is derived from an EMBL/GenBank/DDBJ whole genome shotgun (WGS) entry which is preliminary data.</text>
</comment>
<dbReference type="AlphaFoldDB" id="A0A368KZG0"/>
<feature type="transmembrane region" description="Helical" evidence="8">
    <location>
        <begin position="460"/>
        <end position="488"/>
    </location>
</feature>
<feature type="transmembrane region" description="Helical" evidence="8">
    <location>
        <begin position="287"/>
        <end position="309"/>
    </location>
</feature>
<protein>
    <submittedName>
        <fullName evidence="10">C4-dicarboxylate ABC transporter</fullName>
    </submittedName>
</protein>
<dbReference type="OrthoDB" id="9796052at2"/>
<evidence type="ECO:0000256" key="4">
    <source>
        <dbReference type="ARBA" id="ARBA00022692"/>
    </source>
</evidence>
<feature type="transmembrane region" description="Helical" evidence="8">
    <location>
        <begin position="329"/>
        <end position="346"/>
    </location>
</feature>
<feature type="transmembrane region" description="Helical" evidence="8">
    <location>
        <begin position="228"/>
        <end position="247"/>
    </location>
</feature>
<feature type="transmembrane region" description="Helical" evidence="8">
    <location>
        <begin position="500"/>
        <end position="526"/>
    </location>
</feature>
<feature type="transmembrane region" description="Helical" evidence="8">
    <location>
        <begin position="552"/>
        <end position="573"/>
    </location>
</feature>
<evidence type="ECO:0000313" key="11">
    <source>
        <dbReference type="Proteomes" id="UP000252357"/>
    </source>
</evidence>
<dbReference type="Pfam" id="PF06808">
    <property type="entry name" value="DctM"/>
    <property type="match status" value="2"/>
</dbReference>
<evidence type="ECO:0000256" key="6">
    <source>
        <dbReference type="ARBA" id="ARBA00023136"/>
    </source>
</evidence>
<keyword evidence="6 8" id="KW-0472">Membrane</keyword>
<evidence type="ECO:0000256" key="1">
    <source>
        <dbReference type="ARBA" id="ARBA00004429"/>
    </source>
</evidence>
<keyword evidence="3 7" id="KW-0997">Cell inner membrane</keyword>
<dbReference type="InterPro" id="IPR004681">
    <property type="entry name" value="TRAP_DctM"/>
</dbReference>
<gene>
    <name evidence="10" type="ORF">DU000_12330</name>
</gene>
<evidence type="ECO:0000313" key="10">
    <source>
        <dbReference type="EMBL" id="RCS56504.1"/>
    </source>
</evidence>
<keyword evidence="7" id="KW-0813">Transport</keyword>
<keyword evidence="4 8" id="KW-0812">Transmembrane</keyword>
<evidence type="ECO:0000256" key="8">
    <source>
        <dbReference type="SAM" id="Phobius"/>
    </source>
</evidence>
<proteinExistence type="predicted"/>
<name>A0A368KZG0_9BURK</name>
<reference evidence="10 11" key="1">
    <citation type="journal article" date="2018" name="Int. J. Syst. Evol. Microbiol.">
        <title>Parvibium lacunae gen. nov., sp. nov., a new member of the family Alcaligenaceae isolated from a freshwater pond.</title>
        <authorList>
            <person name="Chen W.M."/>
            <person name="Xie P.B."/>
            <person name="Hsu M.Y."/>
            <person name="Sheu S.Y."/>
        </authorList>
    </citation>
    <scope>NUCLEOTIDE SEQUENCE [LARGE SCALE GENOMIC DNA]</scope>
    <source>
        <strain evidence="10 11">KMB9</strain>
    </source>
</reference>
<dbReference type="Proteomes" id="UP000252357">
    <property type="component" value="Unassembled WGS sequence"/>
</dbReference>
<feature type="transmembrane region" description="Helical" evidence="8">
    <location>
        <begin position="253"/>
        <end position="275"/>
    </location>
</feature>
<evidence type="ECO:0000259" key="9">
    <source>
        <dbReference type="Pfam" id="PF06808"/>
    </source>
</evidence>
<feature type="transmembrane region" description="Helical" evidence="8">
    <location>
        <begin position="183"/>
        <end position="207"/>
    </location>
</feature>
<evidence type="ECO:0000256" key="7">
    <source>
        <dbReference type="RuleBase" id="RU369079"/>
    </source>
</evidence>
<comment type="function">
    <text evidence="7">Part of the tripartite ATP-independent periplasmic (TRAP) transport system.</text>
</comment>
<dbReference type="PANTHER" id="PTHR33362:SF7">
    <property type="entry name" value="SLL1103 PROTEIN"/>
    <property type="match status" value="1"/>
</dbReference>
<dbReference type="InterPro" id="IPR010656">
    <property type="entry name" value="DctM"/>
</dbReference>
<feature type="transmembrane region" description="Helical" evidence="8">
    <location>
        <begin position="421"/>
        <end position="440"/>
    </location>
</feature>
<dbReference type="GO" id="GO:0022857">
    <property type="term" value="F:transmembrane transporter activity"/>
    <property type="evidence" value="ECO:0007669"/>
    <property type="project" value="UniProtKB-UniRule"/>
</dbReference>
<sequence>MEFIMNNMAPLMFGALFVFLLIGYPIAFSLAALGLAFGWLGLELGMLKIEQFQGLPNRIFGIMSNDNLLAIPFFTLMGFIFDRSGLAEELLETIGQLFGSVRGGIAYAVIFVGAILGGPAGVVAATVISMGLISLPVMLRYGYDRRVASGVITSSGTLAQIIPPSIVLVVVAEQMRVSVGDAYIGALMPSLVLVGLYMGYVFLISMVKPQWVPALPPEARMKKSPEAIVVPFLEHLFFIVLTIAALYAMRAGLLGKGTVFFATLAIGYGWIMVLAKRHDKSNKDMAVARSSGFFFAVTLVGLDISTLGLHDLAKGMGWLGKEATGLQGFGIEVILVSIVAGLLILLQRSLGNAAHARVVTAMMPQILLIFLTLGTIATGLATPTEGGAMGAAGTLVLAILRRKVTWELMRQAVLETTKLTSFVLFVLVGATFFSLTFYMLDGHLWVEHMFEGLPGGRVGFLIVVNLMIFGLAFFLDVFELAFIVIPLLRPVVEKMGIDPVWFTVMLGVNMQTAFMHPPFGFALMYLRSVAPEKEYKDSVTGETIAPVTTAQIYWGAVPFVIIQLLMVGLLIFFPGIVSHDEEVKVDENIQLQVDMPSSLDIPQTTEAPLELNFGSSTPEATSK</sequence>
<dbReference type="GO" id="GO:0005886">
    <property type="term" value="C:plasma membrane"/>
    <property type="evidence" value="ECO:0007669"/>
    <property type="project" value="UniProtKB-SubCell"/>
</dbReference>
<dbReference type="EMBL" id="QPGB01000007">
    <property type="protein sequence ID" value="RCS56504.1"/>
    <property type="molecule type" value="Genomic_DNA"/>
</dbReference>
<evidence type="ECO:0000256" key="5">
    <source>
        <dbReference type="ARBA" id="ARBA00022989"/>
    </source>
</evidence>
<accession>A0A368KZG0</accession>
<feature type="transmembrane region" description="Helical" evidence="8">
    <location>
        <begin position="358"/>
        <end position="377"/>
    </location>
</feature>
<organism evidence="10 11">
    <name type="scientific">Parvibium lacunae</name>
    <dbReference type="NCBI Taxonomy" id="1888893"/>
    <lineage>
        <taxon>Bacteria</taxon>
        <taxon>Pseudomonadati</taxon>
        <taxon>Pseudomonadota</taxon>
        <taxon>Betaproteobacteria</taxon>
        <taxon>Burkholderiales</taxon>
        <taxon>Alcaligenaceae</taxon>
        <taxon>Parvibium</taxon>
    </lineage>
</organism>
<feature type="domain" description="TRAP C4-dicarboxylate transport system permease DctM subunit" evidence="9">
    <location>
        <begin position="358"/>
        <end position="576"/>
    </location>
</feature>
<dbReference type="RefSeq" id="WP_114403713.1">
    <property type="nucleotide sequence ID" value="NZ_QPGB01000007.1"/>
</dbReference>
<feature type="transmembrane region" description="Helical" evidence="8">
    <location>
        <begin position="147"/>
        <end position="171"/>
    </location>
</feature>
<comment type="subcellular location">
    <subcellularLocation>
        <location evidence="1 7">Cell inner membrane</location>
        <topology evidence="1 7">Multi-pass membrane protein</topology>
    </subcellularLocation>
</comment>
<feature type="transmembrane region" description="Helical" evidence="8">
    <location>
        <begin position="383"/>
        <end position="400"/>
    </location>
</feature>
<evidence type="ECO:0000256" key="3">
    <source>
        <dbReference type="ARBA" id="ARBA00022519"/>
    </source>
</evidence>
<keyword evidence="11" id="KW-1185">Reference proteome</keyword>
<keyword evidence="5 8" id="KW-1133">Transmembrane helix</keyword>
<dbReference type="PANTHER" id="PTHR33362">
    <property type="entry name" value="SIALIC ACID TRAP TRANSPORTER PERMEASE PROTEIN SIAT-RELATED"/>
    <property type="match status" value="1"/>
</dbReference>
<feature type="transmembrane region" description="Helical" evidence="8">
    <location>
        <begin position="59"/>
        <end position="81"/>
    </location>
</feature>
<feature type="domain" description="TRAP C4-dicarboxylate transport system permease DctM subunit" evidence="9">
    <location>
        <begin position="13"/>
        <end position="267"/>
    </location>
</feature>
<feature type="transmembrane region" description="Helical" evidence="8">
    <location>
        <begin position="105"/>
        <end position="135"/>
    </location>
</feature>
<evidence type="ECO:0000256" key="2">
    <source>
        <dbReference type="ARBA" id="ARBA00022475"/>
    </source>
</evidence>